<dbReference type="Proteomes" id="UP000008983">
    <property type="component" value="Unassembled WGS sequence"/>
</dbReference>
<dbReference type="EMBL" id="GL984219">
    <property type="protein sequence ID" value="EGR28680.1"/>
    <property type="molecule type" value="Genomic_DNA"/>
</dbReference>
<gene>
    <name evidence="1" type="ORF">IMG5_170640</name>
</gene>
<name>G0R1H9_ICHMU</name>
<dbReference type="GeneID" id="14904768"/>
<sequence>MKLYKQARKLLIDQYEYKPQPFLMTMAKPLIQHPELYEEAKIFVAEQLNSYQLLPIPINVPFEERMSFMNIMFDSYVKYSSVLICQQTHRIGGVFLAQDFKNKLKMPQHAPDWAHRMQNLYDYAEEEYYKKEDIDTKKITDNIFIRQEIMAITKEMQESNYDKLLIYHNTKLQIQWDYKMSFYLTNSYLKSGLLKFLGYQKVLDIDLDNYTDKDTNQKYFKENEDLIVRQCQLCVADYHKLNWKELTQLNLRFDVLVDDINVQDLKIENIKQSVKNLKPEDFQDFNVENIKKKKS</sequence>
<reference evidence="1 2" key="1">
    <citation type="submission" date="2011-07" db="EMBL/GenBank/DDBJ databases">
        <authorList>
            <person name="Coyne R."/>
            <person name="Brami D."/>
            <person name="Johnson J."/>
            <person name="Hostetler J."/>
            <person name="Hannick L."/>
            <person name="Clark T."/>
            <person name="Cassidy-Hanley D."/>
            <person name="Inman J."/>
        </authorList>
    </citation>
    <scope>NUCLEOTIDE SEQUENCE [LARGE SCALE GENOMIC DNA]</scope>
    <source>
        <strain evidence="1 2">G5</strain>
    </source>
</reference>
<dbReference type="InParanoid" id="G0R1H9"/>
<dbReference type="Gene3D" id="3.40.630.30">
    <property type="match status" value="1"/>
</dbReference>
<keyword evidence="2" id="KW-1185">Reference proteome</keyword>
<accession>G0R1H9</accession>
<evidence type="ECO:0000313" key="1">
    <source>
        <dbReference type="EMBL" id="EGR28680.1"/>
    </source>
</evidence>
<organism evidence="1 2">
    <name type="scientific">Ichthyophthirius multifiliis</name>
    <name type="common">White spot disease agent</name>
    <name type="synonym">Ich</name>
    <dbReference type="NCBI Taxonomy" id="5932"/>
    <lineage>
        <taxon>Eukaryota</taxon>
        <taxon>Sar</taxon>
        <taxon>Alveolata</taxon>
        <taxon>Ciliophora</taxon>
        <taxon>Intramacronucleata</taxon>
        <taxon>Oligohymenophorea</taxon>
        <taxon>Hymenostomatida</taxon>
        <taxon>Ophryoglenina</taxon>
        <taxon>Ichthyophthirius</taxon>
    </lineage>
</organism>
<dbReference type="RefSeq" id="XP_004029916.1">
    <property type="nucleotide sequence ID" value="XM_004029868.1"/>
</dbReference>
<proteinExistence type="predicted"/>
<evidence type="ECO:0000313" key="2">
    <source>
        <dbReference type="Proteomes" id="UP000008983"/>
    </source>
</evidence>
<protein>
    <submittedName>
        <fullName evidence="1">Uncharacterized protein</fullName>
    </submittedName>
</protein>
<dbReference type="AlphaFoldDB" id="G0R1H9"/>